<dbReference type="EMBL" id="BK016037">
    <property type="protein sequence ID" value="DAF90819.1"/>
    <property type="molecule type" value="Genomic_DNA"/>
</dbReference>
<name>A0A8S5U8N3_9CAUD</name>
<evidence type="ECO:0000313" key="1">
    <source>
        <dbReference type="EMBL" id="DAF90819.1"/>
    </source>
</evidence>
<sequence length="61" mass="6921">MLAIYHVFGSGDFFFETRSQREATLTAQDVANETGQPASVIMFFESRSRITHYYPKKGATL</sequence>
<reference evidence="1" key="1">
    <citation type="journal article" date="2021" name="Proc. Natl. Acad. Sci. U.S.A.">
        <title>A Catalog of Tens of Thousands of Viruses from Human Metagenomes Reveals Hidden Associations with Chronic Diseases.</title>
        <authorList>
            <person name="Tisza M.J."/>
            <person name="Buck C.B."/>
        </authorList>
    </citation>
    <scope>NUCLEOTIDE SEQUENCE</scope>
    <source>
        <strain evidence="1">Ctp7F23</strain>
    </source>
</reference>
<protein>
    <submittedName>
        <fullName evidence="1">Uncharacterized protein</fullName>
    </submittedName>
</protein>
<accession>A0A8S5U8N3</accession>
<proteinExistence type="predicted"/>
<organism evidence="1">
    <name type="scientific">Myoviridae sp. ctp7F23</name>
    <dbReference type="NCBI Taxonomy" id="2825174"/>
    <lineage>
        <taxon>Viruses</taxon>
        <taxon>Duplodnaviria</taxon>
        <taxon>Heunggongvirae</taxon>
        <taxon>Uroviricota</taxon>
        <taxon>Caudoviricetes</taxon>
    </lineage>
</organism>